<feature type="transmembrane region" description="Helical" evidence="1">
    <location>
        <begin position="7"/>
        <end position="24"/>
    </location>
</feature>
<dbReference type="Proteomes" id="UP001642464">
    <property type="component" value="Unassembled WGS sequence"/>
</dbReference>
<name>A0ABP0J7B7_9DINO</name>
<keyword evidence="1" id="KW-0812">Transmembrane</keyword>
<organism evidence="2 3">
    <name type="scientific">Durusdinium trenchii</name>
    <dbReference type="NCBI Taxonomy" id="1381693"/>
    <lineage>
        <taxon>Eukaryota</taxon>
        <taxon>Sar</taxon>
        <taxon>Alveolata</taxon>
        <taxon>Dinophyceae</taxon>
        <taxon>Suessiales</taxon>
        <taxon>Symbiodiniaceae</taxon>
        <taxon>Durusdinium</taxon>
    </lineage>
</organism>
<gene>
    <name evidence="2" type="ORF">SCF082_LOCUS10575</name>
</gene>
<reference evidence="2 3" key="1">
    <citation type="submission" date="2024-02" db="EMBL/GenBank/DDBJ databases">
        <authorList>
            <person name="Chen Y."/>
            <person name="Shah S."/>
            <person name="Dougan E. K."/>
            <person name="Thang M."/>
            <person name="Chan C."/>
        </authorList>
    </citation>
    <scope>NUCLEOTIDE SEQUENCE [LARGE SCALE GENOMIC DNA]</scope>
</reference>
<evidence type="ECO:0000256" key="1">
    <source>
        <dbReference type="SAM" id="Phobius"/>
    </source>
</evidence>
<proteinExistence type="predicted"/>
<keyword evidence="1" id="KW-1133">Transmembrane helix</keyword>
<dbReference type="EMBL" id="CAXAMM010006202">
    <property type="protein sequence ID" value="CAK9010192.1"/>
    <property type="molecule type" value="Genomic_DNA"/>
</dbReference>
<evidence type="ECO:0000313" key="2">
    <source>
        <dbReference type="EMBL" id="CAK9010192.1"/>
    </source>
</evidence>
<keyword evidence="3" id="KW-1185">Reference proteome</keyword>
<evidence type="ECO:0000313" key="3">
    <source>
        <dbReference type="Proteomes" id="UP001642464"/>
    </source>
</evidence>
<sequence>MPLHWKIINLFVIIIPKLLLWWLTAQSGTTFLMERVGKHRGFHPLLLGARGGFAGETSAIDNMVVNSVALAFILQIDELLCSELMPGSETTKTLLDMVQDYELHGYTEAGDGDEDDGFHSGQDYEKHLDADWSWYEIMSLVPYKLVVVLLFTMLFVRLYYWTHCVQNEDGGYVSREMRHPLTTHFSFLC</sequence>
<keyword evidence="1" id="KW-0472">Membrane</keyword>
<comment type="caution">
    <text evidence="2">The sequence shown here is derived from an EMBL/GenBank/DDBJ whole genome shotgun (WGS) entry which is preliminary data.</text>
</comment>
<feature type="transmembrane region" description="Helical" evidence="1">
    <location>
        <begin position="141"/>
        <end position="160"/>
    </location>
</feature>
<protein>
    <submittedName>
        <fullName evidence="2">Uncharacterized protein</fullName>
    </submittedName>
</protein>
<accession>A0ABP0J7B7</accession>